<dbReference type="EMBL" id="FXTM01000014">
    <property type="protein sequence ID" value="SMO61650.1"/>
    <property type="molecule type" value="Genomic_DNA"/>
</dbReference>
<protein>
    <recommendedName>
        <fullName evidence="3">Helix-turn-helix</fullName>
    </recommendedName>
</protein>
<dbReference type="RefSeq" id="WP_142935683.1">
    <property type="nucleotide sequence ID" value="NZ_FXTM01000014.1"/>
</dbReference>
<evidence type="ECO:0008006" key="3">
    <source>
        <dbReference type="Google" id="ProtNLM"/>
    </source>
</evidence>
<proteinExistence type="predicted"/>
<name>A0A521CSM7_9BACT</name>
<evidence type="ECO:0000313" key="2">
    <source>
        <dbReference type="Proteomes" id="UP000317315"/>
    </source>
</evidence>
<gene>
    <name evidence="1" type="ORF">SAMN06269117_11450</name>
</gene>
<dbReference type="GO" id="GO:0003677">
    <property type="term" value="F:DNA binding"/>
    <property type="evidence" value="ECO:0007669"/>
    <property type="project" value="InterPro"/>
</dbReference>
<keyword evidence="2" id="KW-1185">Reference proteome</keyword>
<sequence>MCKEAFQSVAEDLVKLAILEAHEKGYTYELIAFKVGVSPKSVEKYASGERVPSLAGFLALIAGLKLRKPVQKIAELIGMRAIEINSCSLPTTFGKLMKETGEAISEIAKALEDGEITKEEAKACIKEIDEAIDELIKFKQQLKEVK</sequence>
<organism evidence="1 2">
    <name type="scientific">Balnearium lithotrophicum</name>
    <dbReference type="NCBI Taxonomy" id="223788"/>
    <lineage>
        <taxon>Bacteria</taxon>
        <taxon>Pseudomonadati</taxon>
        <taxon>Aquificota</taxon>
        <taxon>Aquificia</taxon>
        <taxon>Desulfurobacteriales</taxon>
        <taxon>Desulfurobacteriaceae</taxon>
        <taxon>Balnearium</taxon>
    </lineage>
</organism>
<dbReference type="Pfam" id="PF06892">
    <property type="entry name" value="Phage_CP76"/>
    <property type="match status" value="1"/>
</dbReference>
<dbReference type="Proteomes" id="UP000317315">
    <property type="component" value="Unassembled WGS sequence"/>
</dbReference>
<accession>A0A521CSM7</accession>
<dbReference type="InterPro" id="IPR009679">
    <property type="entry name" value="Phage_186_CII-like"/>
</dbReference>
<evidence type="ECO:0000313" key="1">
    <source>
        <dbReference type="EMBL" id="SMO61650.1"/>
    </source>
</evidence>
<reference evidence="1 2" key="1">
    <citation type="submission" date="2017-05" db="EMBL/GenBank/DDBJ databases">
        <authorList>
            <person name="Varghese N."/>
            <person name="Submissions S."/>
        </authorList>
    </citation>
    <scope>NUCLEOTIDE SEQUENCE [LARGE SCALE GENOMIC DNA]</scope>
    <source>
        <strain evidence="1 2">DSM 16304</strain>
    </source>
</reference>
<dbReference type="AlphaFoldDB" id="A0A521CSM7"/>
<dbReference type="OrthoDB" id="14611at2"/>